<name>A0A1H9ZEG5_9GAMM</name>
<dbReference type="AlphaFoldDB" id="A0A1H9ZEG5"/>
<evidence type="ECO:0000313" key="2">
    <source>
        <dbReference type="Proteomes" id="UP000242642"/>
    </source>
</evidence>
<organism evidence="1 2">
    <name type="scientific">Thorsellia anophelis DSM 18579</name>
    <dbReference type="NCBI Taxonomy" id="1123402"/>
    <lineage>
        <taxon>Bacteria</taxon>
        <taxon>Pseudomonadati</taxon>
        <taxon>Pseudomonadota</taxon>
        <taxon>Gammaproteobacteria</taxon>
        <taxon>Enterobacterales</taxon>
        <taxon>Thorselliaceae</taxon>
        <taxon>Thorsellia</taxon>
    </lineage>
</organism>
<accession>A0A1H9ZEG5</accession>
<dbReference type="InterPro" id="IPR007922">
    <property type="entry name" value="DciA-like"/>
</dbReference>
<gene>
    <name evidence="1" type="ORF">SAMN02583745_00532</name>
</gene>
<dbReference type="RefSeq" id="WP_093317595.1">
    <property type="nucleotide sequence ID" value="NZ_FOHV01000003.1"/>
</dbReference>
<dbReference type="Proteomes" id="UP000242642">
    <property type="component" value="Unassembled WGS sequence"/>
</dbReference>
<evidence type="ECO:0000313" key="1">
    <source>
        <dbReference type="EMBL" id="SES79458.1"/>
    </source>
</evidence>
<dbReference type="OrthoDB" id="5767011at2"/>
<evidence type="ECO:0008006" key="3">
    <source>
        <dbReference type="Google" id="ProtNLM"/>
    </source>
</evidence>
<sequence length="165" mass="18408">MKNPPKPLSSLLEQFSDSNKPLQSLMSQSAALKELSKALKTILPPNMRPHVRAANYREGTLILHISSAAWQMHLNYMREELISTLRQSVLPSLVSISFKINPDILTSNLQSTELSEYKLKKPIAFTLKNPRKLSLQSSEILINLSHSVSPALAKALKNLAIHGMK</sequence>
<dbReference type="Pfam" id="PF05258">
    <property type="entry name" value="DciA"/>
    <property type="match status" value="1"/>
</dbReference>
<dbReference type="EMBL" id="FOHV01000003">
    <property type="protein sequence ID" value="SES79458.1"/>
    <property type="molecule type" value="Genomic_DNA"/>
</dbReference>
<protein>
    <recommendedName>
        <fullName evidence="3">DUF721 domain-containing protein</fullName>
    </recommendedName>
</protein>
<reference evidence="2" key="1">
    <citation type="submission" date="2016-10" db="EMBL/GenBank/DDBJ databases">
        <authorList>
            <person name="Varghese N."/>
            <person name="Submissions S."/>
        </authorList>
    </citation>
    <scope>NUCLEOTIDE SEQUENCE [LARGE SCALE GENOMIC DNA]</scope>
    <source>
        <strain evidence="2">DSM 18579</strain>
    </source>
</reference>
<dbReference type="STRING" id="1123402.SAMN02583745_00532"/>
<proteinExistence type="predicted"/>
<keyword evidence="2" id="KW-1185">Reference proteome</keyword>